<dbReference type="EMBL" id="JAUCMX010000030">
    <property type="protein sequence ID" value="KAK3506823.1"/>
    <property type="molecule type" value="Genomic_DNA"/>
</dbReference>
<proteinExistence type="predicted"/>
<reference evidence="1" key="1">
    <citation type="submission" date="2023-06" db="EMBL/GenBank/DDBJ databases">
        <title>Male Hemibagrus guttatus genome.</title>
        <authorList>
            <person name="Bian C."/>
        </authorList>
    </citation>
    <scope>NUCLEOTIDE SEQUENCE</scope>
    <source>
        <strain evidence="1">Male_cb2023</strain>
        <tissue evidence="1">Muscle</tissue>
    </source>
</reference>
<evidence type="ECO:0000313" key="2">
    <source>
        <dbReference type="Proteomes" id="UP001274896"/>
    </source>
</evidence>
<keyword evidence="2" id="KW-1185">Reference proteome</keyword>
<gene>
    <name evidence="1" type="ORF">QTP70_029077</name>
</gene>
<name>A0AAE0UIH1_9TELE</name>
<comment type="caution">
    <text evidence="1">The sequence shown here is derived from an EMBL/GenBank/DDBJ whole genome shotgun (WGS) entry which is preliminary data.</text>
</comment>
<sequence length="72" mass="8343">MKRQKDLRQSTSTGDLWGSFCFNYCLNWAWHGGDQFVALLRWYGSPGFFDSGLQLICIIWSLVSHFPLDNIP</sequence>
<evidence type="ECO:0000313" key="1">
    <source>
        <dbReference type="EMBL" id="KAK3506823.1"/>
    </source>
</evidence>
<accession>A0AAE0UIH1</accession>
<organism evidence="1 2">
    <name type="scientific">Hemibagrus guttatus</name>
    <dbReference type="NCBI Taxonomy" id="175788"/>
    <lineage>
        <taxon>Eukaryota</taxon>
        <taxon>Metazoa</taxon>
        <taxon>Chordata</taxon>
        <taxon>Craniata</taxon>
        <taxon>Vertebrata</taxon>
        <taxon>Euteleostomi</taxon>
        <taxon>Actinopterygii</taxon>
        <taxon>Neopterygii</taxon>
        <taxon>Teleostei</taxon>
        <taxon>Ostariophysi</taxon>
        <taxon>Siluriformes</taxon>
        <taxon>Bagridae</taxon>
        <taxon>Hemibagrus</taxon>
    </lineage>
</organism>
<dbReference type="Proteomes" id="UP001274896">
    <property type="component" value="Unassembled WGS sequence"/>
</dbReference>
<dbReference type="AlphaFoldDB" id="A0AAE0UIH1"/>
<protein>
    <submittedName>
        <fullName evidence="1">Uncharacterized protein</fullName>
    </submittedName>
</protein>